<dbReference type="RefSeq" id="WP_052735169.1">
    <property type="nucleotide sequence ID" value="NZ_CP010975.1"/>
</dbReference>
<dbReference type="EMBL" id="CP010975">
    <property type="protein sequence ID" value="AKE51500.1"/>
    <property type="molecule type" value="Genomic_DNA"/>
</dbReference>
<dbReference type="KEGG" id="kge:TQ33_0518"/>
<protein>
    <submittedName>
        <fullName evidence="4">Peptidoglycan-binding LysM</fullName>
    </submittedName>
</protein>
<evidence type="ECO:0000259" key="3">
    <source>
        <dbReference type="PROSITE" id="PS51782"/>
    </source>
</evidence>
<organism evidence="4 5">
    <name type="scientific">Kangiella geojedonensis</name>
    <dbReference type="NCBI Taxonomy" id="914150"/>
    <lineage>
        <taxon>Bacteria</taxon>
        <taxon>Pseudomonadati</taxon>
        <taxon>Pseudomonadota</taxon>
        <taxon>Gammaproteobacteria</taxon>
        <taxon>Kangiellales</taxon>
        <taxon>Kangiellaceae</taxon>
        <taxon>Kangiella</taxon>
    </lineage>
</organism>
<dbReference type="HOGENOM" id="CLU_841393_0_0_6"/>
<dbReference type="Proteomes" id="UP000034071">
    <property type="component" value="Chromosome"/>
</dbReference>
<feature type="chain" id="PRO_5002510056" evidence="2">
    <location>
        <begin position="33"/>
        <end position="330"/>
    </location>
</feature>
<dbReference type="Pfam" id="PF01476">
    <property type="entry name" value="LysM"/>
    <property type="match status" value="1"/>
</dbReference>
<dbReference type="InterPro" id="IPR036779">
    <property type="entry name" value="LysM_dom_sf"/>
</dbReference>
<dbReference type="InterPro" id="IPR018392">
    <property type="entry name" value="LysM"/>
</dbReference>
<feature type="signal peptide" evidence="2">
    <location>
        <begin position="1"/>
        <end position="32"/>
    </location>
</feature>
<dbReference type="SMART" id="SM00257">
    <property type="entry name" value="LysM"/>
    <property type="match status" value="1"/>
</dbReference>
<dbReference type="PROSITE" id="PS51782">
    <property type="entry name" value="LYSM"/>
    <property type="match status" value="1"/>
</dbReference>
<evidence type="ECO:0000313" key="4">
    <source>
        <dbReference type="EMBL" id="AKE51500.1"/>
    </source>
</evidence>
<gene>
    <name evidence="4" type="ORF">TQ33_0518</name>
</gene>
<sequence>MNASHPRLSTITASIKLSAVAAAILLAGCSFKEDRKDIVVPIVDATPSQPSDFQFSDKNNQPKAPSTYSYTVRSGDTLGTIAQQYLGSSQRYTELLELNKLKPSDSIYVGQKLLLPTNGLTVPKNTELESTKVTNKPTPNNSTDPELEKLLEAQEYEQALNWITKQPDLAENQVLQGQLVDIALIQSKNLKRQQKNSDAEQLLSSLISEAPLSKANQKTLISELSTLKAEQELITAKRFSDQSKFDESYDILLVSWNQVGKPLENNILFTSTRNKVSEHYHQKALRHYRNQELDSALQYWDKILEINPNDDLALVYKDRVKALQNKLENL</sequence>
<dbReference type="SUPFAM" id="SSF48452">
    <property type="entry name" value="TPR-like"/>
    <property type="match status" value="1"/>
</dbReference>
<dbReference type="AlphaFoldDB" id="A0A0F6TQ44"/>
<proteinExistence type="predicted"/>
<accession>A0A0F6TQ44</accession>
<dbReference type="InterPro" id="IPR011990">
    <property type="entry name" value="TPR-like_helical_dom_sf"/>
</dbReference>
<dbReference type="PROSITE" id="PS50005">
    <property type="entry name" value="TPR"/>
    <property type="match status" value="1"/>
</dbReference>
<keyword evidence="2" id="KW-0732">Signal</keyword>
<keyword evidence="1" id="KW-0802">TPR repeat</keyword>
<dbReference type="Gene3D" id="3.10.350.10">
    <property type="entry name" value="LysM domain"/>
    <property type="match status" value="1"/>
</dbReference>
<evidence type="ECO:0000256" key="2">
    <source>
        <dbReference type="SAM" id="SignalP"/>
    </source>
</evidence>
<feature type="repeat" description="TPR" evidence="1">
    <location>
        <begin position="277"/>
        <end position="310"/>
    </location>
</feature>
<keyword evidence="5" id="KW-1185">Reference proteome</keyword>
<dbReference type="Gene3D" id="1.25.40.10">
    <property type="entry name" value="Tetratricopeptide repeat domain"/>
    <property type="match status" value="1"/>
</dbReference>
<dbReference type="InterPro" id="IPR019734">
    <property type="entry name" value="TPR_rpt"/>
</dbReference>
<dbReference type="PROSITE" id="PS51257">
    <property type="entry name" value="PROKAR_LIPOPROTEIN"/>
    <property type="match status" value="1"/>
</dbReference>
<feature type="domain" description="LysM" evidence="3">
    <location>
        <begin position="68"/>
        <end position="115"/>
    </location>
</feature>
<dbReference type="CDD" id="cd00118">
    <property type="entry name" value="LysM"/>
    <property type="match status" value="1"/>
</dbReference>
<dbReference type="SUPFAM" id="SSF54106">
    <property type="entry name" value="LysM domain"/>
    <property type="match status" value="1"/>
</dbReference>
<evidence type="ECO:0000256" key="1">
    <source>
        <dbReference type="PROSITE-ProRule" id="PRU00339"/>
    </source>
</evidence>
<name>A0A0F6TQ44_9GAMM</name>
<evidence type="ECO:0000313" key="5">
    <source>
        <dbReference type="Proteomes" id="UP000034071"/>
    </source>
</evidence>
<reference evidence="4 5" key="1">
    <citation type="submission" date="2015-02" db="EMBL/GenBank/DDBJ databases">
        <title>Complete genome sequence of Kangiella geojedonensis strain YCS-5T.</title>
        <authorList>
            <person name="Kim K.M."/>
        </authorList>
    </citation>
    <scope>NUCLEOTIDE SEQUENCE [LARGE SCALE GENOMIC DNA]</scope>
    <source>
        <strain evidence="4 5">YCS-5</strain>
    </source>
</reference>
<dbReference type="STRING" id="914150.TQ33_0518"/>